<dbReference type="OrthoDB" id="6371at2157"/>
<reference evidence="17 18" key="1">
    <citation type="journal article" date="2014" name="Appl. Environ. Microbiol.">
        <title>Comparative Genome Analysis of 'Candidatus Methanoplasma termitum' Indicates a New Mode of Energy Metabolism in the Seventh Order of Methanogens.</title>
        <authorList>
            <person name="Lang K."/>
            <person name="Schuldes J."/>
            <person name="Klingl A."/>
            <person name="Poehlein A."/>
            <person name="Daniel R."/>
            <person name="Brune A."/>
        </authorList>
    </citation>
    <scope>NUCLEOTIDE SEQUENCE [LARGE SCALE GENOMIC DNA]</scope>
    <source>
        <strain evidence="18">Mpt1</strain>
    </source>
</reference>
<dbReference type="GO" id="GO:0006567">
    <property type="term" value="P:L-threonine catabolic process"/>
    <property type="evidence" value="ECO:0007669"/>
    <property type="project" value="TreeGrafter"/>
</dbReference>
<evidence type="ECO:0000256" key="2">
    <source>
        <dbReference type="ARBA" id="ARBA00004979"/>
    </source>
</evidence>
<dbReference type="GO" id="GO:0003941">
    <property type="term" value="F:L-serine ammonia-lyase activity"/>
    <property type="evidence" value="ECO:0007669"/>
    <property type="project" value="TreeGrafter"/>
</dbReference>
<dbReference type="EC" id="4.2.3.1" evidence="4 11"/>
<dbReference type="GO" id="GO:0006565">
    <property type="term" value="P:L-serine catabolic process"/>
    <property type="evidence" value="ECO:0007669"/>
    <property type="project" value="TreeGrafter"/>
</dbReference>
<dbReference type="GeneID" id="24817953"/>
<evidence type="ECO:0000256" key="15">
    <source>
        <dbReference type="PIRSR" id="PIRSR038945-3"/>
    </source>
</evidence>
<dbReference type="PIRSF" id="PIRSF038945">
    <property type="entry name" value="Thr_synthase"/>
    <property type="match status" value="1"/>
</dbReference>
<dbReference type="NCBIfam" id="NF006050">
    <property type="entry name" value="PRK08197.1"/>
    <property type="match status" value="1"/>
</dbReference>
<evidence type="ECO:0000256" key="13">
    <source>
        <dbReference type="PIRSR" id="PIRSR038945-1"/>
    </source>
</evidence>
<keyword evidence="6 12" id="KW-0028">Amino-acid biosynthesis</keyword>
<dbReference type="Proteomes" id="UP000030787">
    <property type="component" value="Chromosome"/>
</dbReference>
<dbReference type="PROSITE" id="PS00165">
    <property type="entry name" value="DEHYDRATASE_SER_THR"/>
    <property type="match status" value="1"/>
</dbReference>
<evidence type="ECO:0000313" key="18">
    <source>
        <dbReference type="Proteomes" id="UP000030787"/>
    </source>
</evidence>
<dbReference type="SUPFAM" id="SSF53686">
    <property type="entry name" value="Tryptophan synthase beta subunit-like PLP-dependent enzymes"/>
    <property type="match status" value="1"/>
</dbReference>
<feature type="binding site" evidence="13">
    <location>
        <position position="133"/>
    </location>
    <ligand>
        <name>pyridoxal 5'-phosphate</name>
        <dbReference type="ChEBI" id="CHEBI:597326"/>
    </ligand>
</feature>
<evidence type="ECO:0000256" key="8">
    <source>
        <dbReference type="ARBA" id="ARBA00022898"/>
    </source>
</evidence>
<dbReference type="GO" id="GO:0009097">
    <property type="term" value="P:isoleucine biosynthetic process"/>
    <property type="evidence" value="ECO:0007669"/>
    <property type="project" value="TreeGrafter"/>
</dbReference>
<dbReference type="NCBIfam" id="TIGR00260">
    <property type="entry name" value="thrC"/>
    <property type="match status" value="1"/>
</dbReference>
<dbReference type="STRING" id="1577791.Mpt1_c02820"/>
<comment type="function">
    <text evidence="12">Catalyzes the gamma-elimination of phosphate from L-phosphohomoserine and the beta-addition of water to produce L-threonine.</text>
</comment>
<comment type="similarity">
    <text evidence="3 12">Belongs to the threonine synthase family.</text>
</comment>
<dbReference type="Pfam" id="PF00291">
    <property type="entry name" value="PALP"/>
    <property type="match status" value="1"/>
</dbReference>
<evidence type="ECO:0000256" key="1">
    <source>
        <dbReference type="ARBA" id="ARBA00001933"/>
    </source>
</evidence>
<dbReference type="PANTHER" id="PTHR48078">
    <property type="entry name" value="THREONINE DEHYDRATASE, MITOCHONDRIAL-RELATED"/>
    <property type="match status" value="1"/>
</dbReference>
<keyword evidence="18" id="KW-1185">Reference proteome</keyword>
<evidence type="ECO:0000256" key="14">
    <source>
        <dbReference type="PIRSR" id="PIRSR038945-2"/>
    </source>
</evidence>
<evidence type="ECO:0000313" key="17">
    <source>
        <dbReference type="EMBL" id="AIZ56182.1"/>
    </source>
</evidence>
<dbReference type="InterPro" id="IPR004450">
    <property type="entry name" value="Thr_synthase-like"/>
</dbReference>
<dbReference type="KEGG" id="mear:Mpt1_c02820"/>
<protein>
    <recommendedName>
        <fullName evidence="5 11">Threonine synthase</fullName>
        <ecNumber evidence="4 11">4.2.3.1</ecNumber>
    </recommendedName>
</protein>
<dbReference type="InterPro" id="IPR050147">
    <property type="entry name" value="Ser/Thr_Dehydratase"/>
</dbReference>
<dbReference type="PANTHER" id="PTHR48078:SF6">
    <property type="entry name" value="L-THREONINE DEHYDRATASE CATABOLIC TDCB"/>
    <property type="match status" value="1"/>
</dbReference>
<dbReference type="UniPathway" id="UPA00050">
    <property type="reaction ID" value="UER00065"/>
</dbReference>
<evidence type="ECO:0000259" key="16">
    <source>
        <dbReference type="Pfam" id="PF00291"/>
    </source>
</evidence>
<dbReference type="CDD" id="cd01563">
    <property type="entry name" value="Thr-synth_1"/>
    <property type="match status" value="1"/>
</dbReference>
<dbReference type="FunFam" id="3.40.50.1100:FF:000013">
    <property type="entry name" value="Threonine synthase"/>
    <property type="match status" value="1"/>
</dbReference>
<name>A0A0A7LD20_9ARCH</name>
<dbReference type="InterPro" id="IPR026260">
    <property type="entry name" value="Thr_Synthase_bac/arc"/>
</dbReference>
<feature type="cross-link" description="Isoglutamyl lysine isopeptide (Lys-Gln) (interchain with Q-Cter in protein Pup)" evidence="15">
    <location>
        <position position="189"/>
    </location>
</feature>
<dbReference type="RefSeq" id="WP_082007214.1">
    <property type="nucleotide sequence ID" value="NZ_CP010070.1"/>
</dbReference>
<dbReference type="GO" id="GO:0004795">
    <property type="term" value="F:threonine synthase activity"/>
    <property type="evidence" value="ECO:0007669"/>
    <property type="project" value="UniProtKB-UniRule"/>
</dbReference>
<keyword evidence="7 12" id="KW-0791">Threonine biosynthesis</keyword>
<feature type="modified residue" description="N6-(pyridoxal phosphate)lysine" evidence="14">
    <location>
        <position position="107"/>
    </location>
</feature>
<evidence type="ECO:0000256" key="6">
    <source>
        <dbReference type="ARBA" id="ARBA00022605"/>
    </source>
</evidence>
<evidence type="ECO:0000256" key="7">
    <source>
        <dbReference type="ARBA" id="ARBA00022697"/>
    </source>
</evidence>
<feature type="binding site" evidence="13">
    <location>
        <position position="372"/>
    </location>
    <ligand>
        <name>pyridoxal 5'-phosphate</name>
        <dbReference type="ChEBI" id="CHEBI:597326"/>
    </ligand>
</feature>
<evidence type="ECO:0000256" key="10">
    <source>
        <dbReference type="ARBA" id="ARBA00049144"/>
    </source>
</evidence>
<dbReference type="InterPro" id="IPR036052">
    <property type="entry name" value="TrpB-like_PALP_sf"/>
</dbReference>
<dbReference type="Gene3D" id="3.40.50.1100">
    <property type="match status" value="2"/>
</dbReference>
<comment type="pathway">
    <text evidence="2 12">Amino-acid biosynthesis; L-threonine biosynthesis; L-threonine from L-aspartate: step 5/5.</text>
</comment>
<organism evidence="17 18">
    <name type="scientific">Candidatus Methanoplasma termitum</name>
    <dbReference type="NCBI Taxonomy" id="1577791"/>
    <lineage>
        <taxon>Archaea</taxon>
        <taxon>Methanobacteriati</taxon>
        <taxon>Thermoplasmatota</taxon>
        <taxon>Thermoplasmata</taxon>
        <taxon>Methanomassiliicoccales</taxon>
        <taxon>Methanomassiliicoccaceae</taxon>
        <taxon>Candidatus Methanoplasma</taxon>
    </lineage>
</organism>
<evidence type="ECO:0000256" key="12">
    <source>
        <dbReference type="PIRNR" id="PIRNR038945"/>
    </source>
</evidence>
<comment type="catalytic activity">
    <reaction evidence="10 12">
        <text>O-phospho-L-homoserine + H2O = L-threonine + phosphate</text>
        <dbReference type="Rhea" id="RHEA:10840"/>
        <dbReference type="ChEBI" id="CHEBI:15377"/>
        <dbReference type="ChEBI" id="CHEBI:43474"/>
        <dbReference type="ChEBI" id="CHEBI:57590"/>
        <dbReference type="ChEBI" id="CHEBI:57926"/>
        <dbReference type="EC" id="4.2.3.1"/>
    </reaction>
</comment>
<accession>A0A0A7LD20</accession>
<dbReference type="InterPro" id="IPR001926">
    <property type="entry name" value="TrpB-like_PALP"/>
</dbReference>
<evidence type="ECO:0000256" key="3">
    <source>
        <dbReference type="ARBA" id="ARBA00005517"/>
    </source>
</evidence>
<sequence length="405" mass="43704">MADHKVVCWDCSSVVDDPYVNNCPKCGGLLTVKMDLRPVKEMRPEDLRKENIGVWRYAPFMPVDPSNKVSIQEGGTPLYKTDRLSKELGVSQAYVKFEGLNPTGSFKDRGMTIGVSHAKELGAKVVGCASTGNTSASLAAYAAKADMKCAVFLPSGKVAAGKLAQALFYGAKVLSIDGNFDDALDLALKMAEERKIYLLNSINPYRPEGQKSVLFEIMDQLRYNVPDRIILPVGNAANIWAVYKAIQELKEVGWISKVPKLTGIQAEGSAPVAKAFAAGKKDFIAEEHPETIATAIRIGNPVSGRKALHAIYDTKGFSTTVTDKEIISAQQLLGKKEGVCVEPASAASIAGLKKLLSMGIIDKNEKVVCICTGNGLKDPDTIMDNSPPVIPCKNSVKDVERILNQ</sequence>
<evidence type="ECO:0000256" key="9">
    <source>
        <dbReference type="ARBA" id="ARBA00023239"/>
    </source>
</evidence>
<dbReference type="AlphaFoldDB" id="A0A0A7LD20"/>
<dbReference type="GO" id="GO:0030170">
    <property type="term" value="F:pyridoxal phosphate binding"/>
    <property type="evidence" value="ECO:0007669"/>
    <property type="project" value="InterPro"/>
</dbReference>
<proteinExistence type="inferred from homology"/>
<dbReference type="EMBL" id="CP010070">
    <property type="protein sequence ID" value="AIZ56182.1"/>
    <property type="molecule type" value="Genomic_DNA"/>
</dbReference>
<comment type="cofactor">
    <cofactor evidence="1 12 13">
        <name>pyridoxal 5'-phosphate</name>
        <dbReference type="ChEBI" id="CHEBI:597326"/>
    </cofactor>
</comment>
<evidence type="ECO:0000256" key="4">
    <source>
        <dbReference type="ARBA" id="ARBA00013028"/>
    </source>
</evidence>
<keyword evidence="8 12" id="KW-0663">Pyridoxal phosphate</keyword>
<dbReference type="FunFam" id="3.40.50.1100:FF:000014">
    <property type="entry name" value="Threonine synthase"/>
    <property type="match status" value="1"/>
</dbReference>
<feature type="binding site" evidence="13">
    <location>
        <begin position="234"/>
        <end position="238"/>
    </location>
    <ligand>
        <name>pyridoxal 5'-phosphate</name>
        <dbReference type="ChEBI" id="CHEBI:597326"/>
    </ligand>
</feature>
<dbReference type="InterPro" id="IPR000634">
    <property type="entry name" value="Ser/Thr_deHydtase_PyrdxlP-BS"/>
</dbReference>
<evidence type="ECO:0000256" key="11">
    <source>
        <dbReference type="NCBIfam" id="TIGR00260"/>
    </source>
</evidence>
<dbReference type="HOGENOM" id="CLU_028142_0_0_2"/>
<feature type="domain" description="Tryptophan synthase beta chain-like PALP" evidence="16">
    <location>
        <begin position="70"/>
        <end position="373"/>
    </location>
</feature>
<keyword evidence="9 12" id="KW-0456">Lyase</keyword>
<dbReference type="GO" id="GO:0004794">
    <property type="term" value="F:threonine deaminase activity"/>
    <property type="evidence" value="ECO:0007669"/>
    <property type="project" value="TreeGrafter"/>
</dbReference>
<dbReference type="GO" id="GO:0009088">
    <property type="term" value="P:threonine biosynthetic process"/>
    <property type="evidence" value="ECO:0007669"/>
    <property type="project" value="UniProtKB-UniRule"/>
</dbReference>
<evidence type="ECO:0000256" key="5">
    <source>
        <dbReference type="ARBA" id="ARBA00018679"/>
    </source>
</evidence>
<gene>
    <name evidence="17" type="primary">thrC1</name>
    <name evidence="17" type="ORF">Mpt1_c02820</name>
</gene>